<proteinExistence type="predicted"/>
<reference evidence="1" key="1">
    <citation type="submission" date="2014-11" db="EMBL/GenBank/DDBJ databases">
        <authorList>
            <person name="Geib S."/>
        </authorList>
    </citation>
    <scope>NUCLEOTIDE SEQUENCE</scope>
</reference>
<dbReference type="EMBL" id="GBXI01011470">
    <property type="protein sequence ID" value="JAD02822.1"/>
    <property type="molecule type" value="Transcribed_RNA"/>
</dbReference>
<gene>
    <name evidence="1" type="primary">dnaJ</name>
    <name evidence="1" type="ORF">g.58091</name>
</gene>
<protein>
    <submittedName>
        <fullName evidence="1">Chaperone protein DnaJ</fullName>
    </submittedName>
</protein>
<feature type="non-terminal residue" evidence="1">
    <location>
        <position position="121"/>
    </location>
</feature>
<organism evidence="1">
    <name type="scientific">Zeugodacus cucurbitae</name>
    <name type="common">Melon fruit fly</name>
    <name type="synonym">Bactrocera cucurbitae</name>
    <dbReference type="NCBI Taxonomy" id="28588"/>
    <lineage>
        <taxon>Eukaryota</taxon>
        <taxon>Metazoa</taxon>
        <taxon>Ecdysozoa</taxon>
        <taxon>Arthropoda</taxon>
        <taxon>Hexapoda</taxon>
        <taxon>Insecta</taxon>
        <taxon>Pterygota</taxon>
        <taxon>Neoptera</taxon>
        <taxon>Endopterygota</taxon>
        <taxon>Diptera</taxon>
        <taxon>Brachycera</taxon>
        <taxon>Muscomorpha</taxon>
        <taxon>Tephritoidea</taxon>
        <taxon>Tephritidae</taxon>
        <taxon>Zeugodacus</taxon>
        <taxon>Zeugodacus</taxon>
    </lineage>
</organism>
<sequence length="121" mass="14821">MFRLVWNLHQYISMPVLLCTSLLCFIHMYECVYNVDVVALNRWQFDIGVKQLSHVQPYGHNSRYICTYVLCTECQRWKQKQKLIQFQRICRQGELLRDRNWFLRCDSRDRYRPQSLNTPQQ</sequence>
<evidence type="ECO:0000313" key="1">
    <source>
        <dbReference type="EMBL" id="JAD02822.1"/>
    </source>
</evidence>
<name>A0A0A1WVH9_ZEUCU</name>
<reference evidence="1" key="2">
    <citation type="journal article" date="2015" name="Gigascience">
        <title>Reconstructing a comprehensive transcriptome assembly of a white-pupal translocated strain of the pest fruit fly Bactrocera cucurbitae.</title>
        <authorList>
            <person name="Sim S.B."/>
            <person name="Calla B."/>
            <person name="Hall B."/>
            <person name="DeRego T."/>
            <person name="Geib S.M."/>
        </authorList>
    </citation>
    <scope>NUCLEOTIDE SEQUENCE</scope>
</reference>
<accession>A0A0A1WVH9</accession>
<dbReference type="AlphaFoldDB" id="A0A0A1WVH9"/>